<protein>
    <submittedName>
        <fullName evidence="2">Uncharacterized protein</fullName>
    </submittedName>
</protein>
<comment type="caution">
    <text evidence="2">The sequence shown here is derived from an EMBL/GenBank/DDBJ whole genome shotgun (WGS) entry which is preliminary data.</text>
</comment>
<dbReference type="AlphaFoldDB" id="A0A9Q0EB52"/>
<evidence type="ECO:0000313" key="2">
    <source>
        <dbReference type="EMBL" id="KAJ3604687.1"/>
    </source>
</evidence>
<evidence type="ECO:0000256" key="1">
    <source>
        <dbReference type="SAM" id="MobiDB-lite"/>
    </source>
</evidence>
<dbReference type="Proteomes" id="UP001148018">
    <property type="component" value="Unassembled WGS sequence"/>
</dbReference>
<sequence length="188" mass="22355">MEEVSTAGMSALSLPTGTRVRSSRNRRNREWTPSPHRIRLSLLQGKDDQRELYIRDSNSQNMNIKSSLQMSQRYISARVLLQDVIYRSSQGTLITRRLIMLILSRQREERTYESETRQREETRKRTEQKRSMESERQTRRGQENNEVKGRQGEEIPKRREDRRTEARDSDSSRMIIEGRQILQSQKSK</sequence>
<feature type="region of interest" description="Disordered" evidence="1">
    <location>
        <begin position="109"/>
        <end position="188"/>
    </location>
</feature>
<gene>
    <name evidence="2" type="ORF">NHX12_029427</name>
</gene>
<feature type="compositionally biased region" description="Basic and acidic residues" evidence="1">
    <location>
        <begin position="109"/>
        <end position="171"/>
    </location>
</feature>
<proteinExistence type="predicted"/>
<dbReference type="EMBL" id="JANIIK010000044">
    <property type="protein sequence ID" value="KAJ3604687.1"/>
    <property type="molecule type" value="Genomic_DNA"/>
</dbReference>
<feature type="region of interest" description="Disordered" evidence="1">
    <location>
        <begin position="1"/>
        <end position="35"/>
    </location>
</feature>
<keyword evidence="3" id="KW-1185">Reference proteome</keyword>
<organism evidence="2 3">
    <name type="scientific">Muraenolepis orangiensis</name>
    <name type="common">Patagonian moray cod</name>
    <dbReference type="NCBI Taxonomy" id="630683"/>
    <lineage>
        <taxon>Eukaryota</taxon>
        <taxon>Metazoa</taxon>
        <taxon>Chordata</taxon>
        <taxon>Craniata</taxon>
        <taxon>Vertebrata</taxon>
        <taxon>Euteleostomi</taxon>
        <taxon>Actinopterygii</taxon>
        <taxon>Neopterygii</taxon>
        <taxon>Teleostei</taxon>
        <taxon>Neoteleostei</taxon>
        <taxon>Acanthomorphata</taxon>
        <taxon>Zeiogadaria</taxon>
        <taxon>Gadariae</taxon>
        <taxon>Gadiformes</taxon>
        <taxon>Muraenolepidoidei</taxon>
        <taxon>Muraenolepididae</taxon>
        <taxon>Muraenolepis</taxon>
    </lineage>
</organism>
<accession>A0A9Q0EB52</accession>
<reference evidence="2" key="1">
    <citation type="submission" date="2022-07" db="EMBL/GenBank/DDBJ databases">
        <title>Chromosome-level genome of Muraenolepis orangiensis.</title>
        <authorList>
            <person name="Kim J."/>
        </authorList>
    </citation>
    <scope>NUCLEOTIDE SEQUENCE</scope>
    <source>
        <strain evidence="2">KU_S4_2022</strain>
        <tissue evidence="2">Muscle</tissue>
    </source>
</reference>
<evidence type="ECO:0000313" key="3">
    <source>
        <dbReference type="Proteomes" id="UP001148018"/>
    </source>
</evidence>
<name>A0A9Q0EB52_9TELE</name>